<comment type="similarity">
    <text evidence="1">Belongs to the TolB family.</text>
</comment>
<dbReference type="PANTHER" id="PTHR36842">
    <property type="entry name" value="PROTEIN TOLB HOMOLOG"/>
    <property type="match status" value="1"/>
</dbReference>
<gene>
    <name evidence="3" type="ORF">FNT36_02775</name>
</gene>
<accession>A0A558C2L1</accession>
<evidence type="ECO:0000313" key="4">
    <source>
        <dbReference type="Proteomes" id="UP000317624"/>
    </source>
</evidence>
<dbReference type="OrthoDB" id="262125at2"/>
<feature type="signal peptide" evidence="2">
    <location>
        <begin position="1"/>
        <end position="23"/>
    </location>
</feature>
<name>A0A558C2L1_9BACT</name>
<evidence type="ECO:0000256" key="1">
    <source>
        <dbReference type="ARBA" id="ARBA00009820"/>
    </source>
</evidence>
<proteinExistence type="inferred from homology"/>
<dbReference type="AlphaFoldDB" id="A0A558C2L1"/>
<evidence type="ECO:0000313" key="3">
    <source>
        <dbReference type="EMBL" id="TVT43033.1"/>
    </source>
</evidence>
<dbReference type="Proteomes" id="UP000317624">
    <property type="component" value="Unassembled WGS sequence"/>
</dbReference>
<feature type="chain" id="PRO_5022056305" evidence="2">
    <location>
        <begin position="24"/>
        <end position="502"/>
    </location>
</feature>
<comment type="caution">
    <text evidence="3">The sequence shown here is derived from an EMBL/GenBank/DDBJ whole genome shotgun (WGS) entry which is preliminary data.</text>
</comment>
<dbReference type="Gene3D" id="2.60.120.200">
    <property type="match status" value="1"/>
</dbReference>
<dbReference type="SUPFAM" id="SSF82171">
    <property type="entry name" value="DPP6 N-terminal domain-like"/>
    <property type="match status" value="1"/>
</dbReference>
<organism evidence="3 4">
    <name type="scientific">Hymenobacter setariae</name>
    <dbReference type="NCBI Taxonomy" id="2594794"/>
    <lineage>
        <taxon>Bacteria</taxon>
        <taxon>Pseudomonadati</taxon>
        <taxon>Bacteroidota</taxon>
        <taxon>Cytophagia</taxon>
        <taxon>Cytophagales</taxon>
        <taxon>Hymenobacteraceae</taxon>
        <taxon>Hymenobacter</taxon>
    </lineage>
</organism>
<reference evidence="3 4" key="1">
    <citation type="submission" date="2019-07" db="EMBL/GenBank/DDBJ databases">
        <title>Hymenobacter sp. straun FUR1 Genome sequencing and assembly.</title>
        <authorList>
            <person name="Chhetri G."/>
        </authorList>
    </citation>
    <scope>NUCLEOTIDE SEQUENCE [LARGE SCALE GENOMIC DNA]</scope>
    <source>
        <strain evidence="3 4">Fur1</strain>
    </source>
</reference>
<protein>
    <submittedName>
        <fullName evidence="3">Biopolymer transporter TolR</fullName>
    </submittedName>
</protein>
<evidence type="ECO:0000256" key="2">
    <source>
        <dbReference type="SAM" id="SignalP"/>
    </source>
</evidence>
<dbReference type="Gene3D" id="2.120.10.30">
    <property type="entry name" value="TolB, C-terminal domain"/>
    <property type="match status" value="1"/>
</dbReference>
<dbReference type="PANTHER" id="PTHR36842:SF1">
    <property type="entry name" value="PROTEIN TOLB"/>
    <property type="match status" value="1"/>
</dbReference>
<dbReference type="Pfam" id="PF07676">
    <property type="entry name" value="PD40"/>
    <property type="match status" value="5"/>
</dbReference>
<dbReference type="EMBL" id="VMRJ01000001">
    <property type="protein sequence ID" value="TVT43033.1"/>
    <property type="molecule type" value="Genomic_DNA"/>
</dbReference>
<keyword evidence="2" id="KW-0732">Signal</keyword>
<sequence>MVAFAQRFFLVALGLVAFLHASAQQLGVFEGQQDIGSAARPGTATYAAATQQYVVTGSGANVWGEHDELHYVYKKLTGDFILYARAALVGRGVEPHRKMGWMVRQSLASNSPQVCVAVHGDGLTSLQYRRTAGAATAETQAAITHADVVQLERVGTTFTMRVAQFGQPFVTAQVADLDLGAEVYVGLFVCAHNAAVTEKATFSDVRLVVPAPASLVPYRQYLGSHLELLELATGKRDIIYSAPVSLQAPNWRPDGKSLIYNSDGLIYNFDLATRRPSVLPTGDVKNNNNDHVLSFDGKQLGLSSGVEALGGSIGYIVPATGGQPRQLTPRGPSYLHSWSPDAKHLLFTGERNQNFDIYRVPAAGGPEVRLTTAAGLDDGPEYTPDGQYIYFNSNRNGPMQIWRMRADGSQQQAVTSGDYQDWFPHVSPDGKWLVFISFLKEEVPASDHPFYKHVYLRLLPIGGTGQPKVIAYLYGGQGTINTPSWSPDSKRLAFISNSADAR</sequence>
<keyword evidence="4" id="KW-1185">Reference proteome</keyword>
<dbReference type="InterPro" id="IPR011659">
    <property type="entry name" value="WD40"/>
</dbReference>
<dbReference type="InterPro" id="IPR011042">
    <property type="entry name" value="6-blade_b-propeller_TolB-like"/>
</dbReference>